<evidence type="ECO:0000313" key="3">
    <source>
        <dbReference type="Proteomes" id="UP000737402"/>
    </source>
</evidence>
<organism evidence="2 3">
    <name type="scientific">Sutcliffiella tianshenii</name>
    <dbReference type="NCBI Taxonomy" id="1463404"/>
    <lineage>
        <taxon>Bacteria</taxon>
        <taxon>Bacillati</taxon>
        <taxon>Bacillota</taxon>
        <taxon>Bacilli</taxon>
        <taxon>Bacillales</taxon>
        <taxon>Bacillaceae</taxon>
        <taxon>Sutcliffiella</taxon>
    </lineage>
</organism>
<feature type="domain" description="Regulatory protein YycH-like" evidence="1">
    <location>
        <begin position="35"/>
        <end position="250"/>
    </location>
</feature>
<comment type="caution">
    <text evidence="2">The sequence shown here is derived from an EMBL/GenBank/DDBJ whole genome shotgun (WGS) entry which is preliminary data.</text>
</comment>
<accession>A0ABS2NWE8</accession>
<dbReference type="EMBL" id="JAFBED010000001">
    <property type="protein sequence ID" value="MBM7618848.1"/>
    <property type="molecule type" value="Genomic_DNA"/>
</dbReference>
<keyword evidence="3" id="KW-1185">Reference proteome</keyword>
<dbReference type="Proteomes" id="UP000737402">
    <property type="component" value="Unassembled WGS sequence"/>
</dbReference>
<dbReference type="RefSeq" id="WP_204413321.1">
    <property type="nucleotide sequence ID" value="NZ_JAFBED010000001.1"/>
</dbReference>
<sequence>MDWRKTKTIFIITFLILNIFLASQIFEKRNENQWSIITEATIEEQFEADEITYENLPKEQVSESYISGKSYKFSVEDKEALEKKGQTVEIVNETVLVGAFKEPIPAPETEMETRLPSLLKDQLLFNDKYDYKFYRKGEKELIFFQSYKKGLIYSNNESGMLSLYLDDENNIVSYKQTLISDLEEMDEAQELITAFNALENLYNMNELKPGSHVTDVKLGYYTLVQITSSHVLTPTWHIVVNGEQDFFVNALEGQIIRKENRTLE</sequence>
<dbReference type="Pfam" id="PF09648">
    <property type="entry name" value="YycI"/>
    <property type="match status" value="1"/>
</dbReference>
<dbReference type="InterPro" id="IPR018604">
    <property type="entry name" value="YycI-like"/>
</dbReference>
<name>A0ABS2NWE8_9BACI</name>
<protein>
    <submittedName>
        <fullName evidence="2">Regulatory protein YycI of two-component signal transduction system YycFG</fullName>
    </submittedName>
</protein>
<gene>
    <name evidence="2" type="ORF">JOC95_000690</name>
</gene>
<evidence type="ECO:0000313" key="2">
    <source>
        <dbReference type="EMBL" id="MBM7618848.1"/>
    </source>
</evidence>
<dbReference type="Gene3D" id="2.40.128.690">
    <property type="entry name" value="YycH protein, domain 3-like"/>
    <property type="match status" value="1"/>
</dbReference>
<evidence type="ECO:0000259" key="1">
    <source>
        <dbReference type="Pfam" id="PF09648"/>
    </source>
</evidence>
<proteinExistence type="predicted"/>
<reference evidence="2 3" key="1">
    <citation type="submission" date="2021-01" db="EMBL/GenBank/DDBJ databases">
        <title>Genomic Encyclopedia of Type Strains, Phase IV (KMG-IV): sequencing the most valuable type-strain genomes for metagenomic binning, comparative biology and taxonomic classification.</title>
        <authorList>
            <person name="Goeker M."/>
        </authorList>
    </citation>
    <scope>NUCLEOTIDE SEQUENCE [LARGE SCALE GENOMIC DNA]</scope>
    <source>
        <strain evidence="2 3">DSM 25879</strain>
    </source>
</reference>